<feature type="transmembrane region" description="Helical" evidence="3">
    <location>
        <begin position="66"/>
        <end position="84"/>
    </location>
</feature>
<reference evidence="4 5" key="1">
    <citation type="submission" date="2017-07" db="EMBL/GenBank/DDBJ databases">
        <authorList>
            <person name="Sun Z.S."/>
            <person name="Albrecht U."/>
            <person name="Echele G."/>
            <person name="Lee C.C."/>
        </authorList>
    </citation>
    <scope>NUCLEOTIDE SEQUENCE [LARGE SCALE GENOMIC DNA]</scope>
    <source>
        <strain evidence="4 5">CGMCC 1.12672</strain>
    </source>
</reference>
<sequence>MTSAPRDTSRDRRIEDPTNLYLIHPAAHALLPLALRWRVSANAVSACGLVLGAAAAWLFYRWRLPGAATLGLAAGAAWLIADGLDGMVARATRTASALGRALDGMVDHGVFALLYVALAASLGTVEAWLLAVAAGIAHAVQSAVFEGERARFHRRVAGRGFVPYPPSSNPLVSLHNWVSTALDRRAAAFEKLLAASRNPARVGQDYGSRAAPVIRAMALLSANMRLLALWLACVLGNPRLFWWIELVPMTLILILTLSWHRRVEAMTVRLHRA</sequence>
<comment type="similarity">
    <text evidence="2">Belongs to the CDP-alcohol phosphatidyltransferase class-I family.</text>
</comment>
<dbReference type="InterPro" id="IPR000462">
    <property type="entry name" value="CDP-OH_P_trans"/>
</dbReference>
<feature type="transmembrane region" description="Helical" evidence="3">
    <location>
        <begin position="39"/>
        <end position="60"/>
    </location>
</feature>
<gene>
    <name evidence="4" type="ORF">SAMN06297144_3057</name>
</gene>
<dbReference type="PROSITE" id="PS00379">
    <property type="entry name" value="CDP_ALCOHOL_P_TRANSF"/>
    <property type="match status" value="1"/>
</dbReference>
<keyword evidence="3" id="KW-1133">Transmembrane helix</keyword>
<dbReference type="GO" id="GO:0008654">
    <property type="term" value="P:phospholipid biosynthetic process"/>
    <property type="evidence" value="ECO:0007669"/>
    <property type="project" value="InterPro"/>
</dbReference>
<evidence type="ECO:0000313" key="4">
    <source>
        <dbReference type="EMBL" id="SOB87919.1"/>
    </source>
</evidence>
<evidence type="ECO:0000256" key="3">
    <source>
        <dbReference type="SAM" id="Phobius"/>
    </source>
</evidence>
<name>A0A285R2G7_9SPHN</name>
<evidence type="ECO:0000313" key="5">
    <source>
        <dbReference type="Proteomes" id="UP000219494"/>
    </source>
</evidence>
<organism evidence="4 5">
    <name type="scientific">Sphingomonas guangdongensis</name>
    <dbReference type="NCBI Taxonomy" id="1141890"/>
    <lineage>
        <taxon>Bacteria</taxon>
        <taxon>Pseudomonadati</taxon>
        <taxon>Pseudomonadota</taxon>
        <taxon>Alphaproteobacteria</taxon>
        <taxon>Sphingomonadales</taxon>
        <taxon>Sphingomonadaceae</taxon>
        <taxon>Sphingomonas</taxon>
    </lineage>
</organism>
<evidence type="ECO:0000256" key="2">
    <source>
        <dbReference type="RuleBase" id="RU003750"/>
    </source>
</evidence>
<keyword evidence="1 2" id="KW-0808">Transferase</keyword>
<feature type="transmembrane region" description="Helical" evidence="3">
    <location>
        <begin position="213"/>
        <end position="234"/>
    </location>
</feature>
<dbReference type="Gene3D" id="1.20.120.1760">
    <property type="match status" value="1"/>
</dbReference>
<dbReference type="GO" id="GO:0016780">
    <property type="term" value="F:phosphotransferase activity, for other substituted phosphate groups"/>
    <property type="evidence" value="ECO:0007669"/>
    <property type="project" value="InterPro"/>
</dbReference>
<dbReference type="Proteomes" id="UP000219494">
    <property type="component" value="Unassembled WGS sequence"/>
</dbReference>
<dbReference type="InterPro" id="IPR048254">
    <property type="entry name" value="CDP_ALCOHOL_P_TRANSF_CS"/>
</dbReference>
<proteinExistence type="inferred from homology"/>
<feature type="transmembrane region" description="Helical" evidence="3">
    <location>
        <begin position="240"/>
        <end position="259"/>
    </location>
</feature>
<accession>A0A285R2G7</accession>
<protein>
    <submittedName>
        <fullName evidence="4">CDP-alcohol phosphatidyltransferase</fullName>
    </submittedName>
</protein>
<keyword evidence="3" id="KW-0812">Transmembrane</keyword>
<dbReference type="Pfam" id="PF01066">
    <property type="entry name" value="CDP-OH_P_transf"/>
    <property type="match status" value="1"/>
</dbReference>
<dbReference type="RefSeq" id="WP_097064848.1">
    <property type="nucleotide sequence ID" value="NZ_OBMI01000003.1"/>
</dbReference>
<keyword evidence="5" id="KW-1185">Reference proteome</keyword>
<dbReference type="InterPro" id="IPR043130">
    <property type="entry name" value="CDP-OH_PTrfase_TM_dom"/>
</dbReference>
<dbReference type="OrthoDB" id="9790577at2"/>
<dbReference type="AlphaFoldDB" id="A0A285R2G7"/>
<evidence type="ECO:0000256" key="1">
    <source>
        <dbReference type="ARBA" id="ARBA00022679"/>
    </source>
</evidence>
<keyword evidence="3" id="KW-0472">Membrane</keyword>
<dbReference type="GO" id="GO:0016020">
    <property type="term" value="C:membrane"/>
    <property type="evidence" value="ECO:0007669"/>
    <property type="project" value="InterPro"/>
</dbReference>
<dbReference type="EMBL" id="OBMI01000003">
    <property type="protein sequence ID" value="SOB87919.1"/>
    <property type="molecule type" value="Genomic_DNA"/>
</dbReference>
<feature type="transmembrane region" description="Helical" evidence="3">
    <location>
        <begin position="105"/>
        <end position="122"/>
    </location>
</feature>